<evidence type="ECO:0000313" key="2">
    <source>
        <dbReference type="EMBL" id="MBO8455224.1"/>
    </source>
</evidence>
<comment type="caution">
    <text evidence="2">The sequence shown here is derived from an EMBL/GenBank/DDBJ whole genome shotgun (WGS) entry which is preliminary data.</text>
</comment>
<dbReference type="AlphaFoldDB" id="A0A9D9MZ99"/>
<reference evidence="2" key="1">
    <citation type="submission" date="2020-10" db="EMBL/GenBank/DDBJ databases">
        <authorList>
            <person name="Gilroy R."/>
        </authorList>
    </citation>
    <scope>NUCLEOTIDE SEQUENCE</scope>
    <source>
        <strain evidence="2">B1-3475</strain>
    </source>
</reference>
<proteinExistence type="predicted"/>
<dbReference type="Proteomes" id="UP000823617">
    <property type="component" value="Unassembled WGS sequence"/>
</dbReference>
<feature type="chain" id="PRO_5039346802" evidence="1">
    <location>
        <begin position="22"/>
        <end position="288"/>
    </location>
</feature>
<gene>
    <name evidence="2" type="ORF">IAC08_02320</name>
</gene>
<name>A0A9D9MZ99_9BACT</name>
<evidence type="ECO:0000313" key="3">
    <source>
        <dbReference type="Proteomes" id="UP000823617"/>
    </source>
</evidence>
<dbReference type="Pfam" id="PF11306">
    <property type="entry name" value="DUF3108"/>
    <property type="match status" value="1"/>
</dbReference>
<feature type="signal peptide" evidence="1">
    <location>
        <begin position="1"/>
        <end position="21"/>
    </location>
</feature>
<evidence type="ECO:0000256" key="1">
    <source>
        <dbReference type="SAM" id="SignalP"/>
    </source>
</evidence>
<accession>A0A9D9MZ99</accession>
<keyword evidence="1" id="KW-0732">Signal</keyword>
<dbReference type="EMBL" id="JADIMK010000017">
    <property type="protein sequence ID" value="MBO8455224.1"/>
    <property type="molecule type" value="Genomic_DNA"/>
</dbReference>
<dbReference type="InterPro" id="IPR021457">
    <property type="entry name" value="DUF3108"/>
</dbReference>
<protein>
    <submittedName>
        <fullName evidence="2">DUF3108 domain-containing protein</fullName>
    </submittedName>
</protein>
<reference evidence="2" key="2">
    <citation type="journal article" date="2021" name="PeerJ">
        <title>Extensive microbial diversity within the chicken gut microbiome revealed by metagenomics and culture.</title>
        <authorList>
            <person name="Gilroy R."/>
            <person name="Ravi A."/>
            <person name="Getino M."/>
            <person name="Pursley I."/>
            <person name="Horton D.L."/>
            <person name="Alikhan N.F."/>
            <person name="Baker D."/>
            <person name="Gharbi K."/>
            <person name="Hall N."/>
            <person name="Watson M."/>
            <person name="Adriaenssens E.M."/>
            <person name="Foster-Nyarko E."/>
            <person name="Jarju S."/>
            <person name="Secka A."/>
            <person name="Antonio M."/>
            <person name="Oren A."/>
            <person name="Chaudhuri R.R."/>
            <person name="La Ragione R."/>
            <person name="Hildebrand F."/>
            <person name="Pallen M.J."/>
        </authorList>
    </citation>
    <scope>NUCLEOTIDE SEQUENCE</scope>
    <source>
        <strain evidence="2">B1-3475</strain>
    </source>
</reference>
<sequence length="288" mass="32727">MMRLISILLFCLLWTVCPAQEKDSAEEKTGCIPVMSLSEEDLAFGAGEHLRFTMHYEWGIIDSDVGWATVDLDPVSFNGQEAFRCSVYGSTTRLYDLFFKVREDFRSWFTRDGLRPLKFSRDTHEGRYEARNIYSYDWNAPEGPVIHADVYSSSSGQRSLDLPLDSCTYDLPALFFLARNMDLDKVQPGVRYPMTFAIDDDVYNVHFMLHGRELKKVKGLGTVSTLRFSAKLLAGNVFTGENDLTIWISDDENRLPVLFEAPILVGTASGRLESWSGLKHPFSSLESR</sequence>
<organism evidence="2 3">
    <name type="scientific">Candidatus Cryptobacteroides intestinigallinarum</name>
    <dbReference type="NCBI Taxonomy" id="2840767"/>
    <lineage>
        <taxon>Bacteria</taxon>
        <taxon>Pseudomonadati</taxon>
        <taxon>Bacteroidota</taxon>
        <taxon>Bacteroidia</taxon>
        <taxon>Bacteroidales</taxon>
        <taxon>Candidatus Cryptobacteroides</taxon>
    </lineage>
</organism>